<dbReference type="SUPFAM" id="SSF55205">
    <property type="entry name" value="EPT/RTPC-like"/>
    <property type="match status" value="1"/>
</dbReference>
<evidence type="ECO:0000256" key="15">
    <source>
        <dbReference type="ARBA" id="ARBA00047527"/>
    </source>
</evidence>
<protein>
    <recommendedName>
        <fullName evidence="12">UDP-N-acetylglucosamine 1-carboxyvinyltransferase</fullName>
        <ecNumber evidence="11">2.5.1.7</ecNumber>
    </recommendedName>
    <alternativeName>
        <fullName evidence="13">Enoylpyruvate transferase</fullName>
    </alternativeName>
    <alternativeName>
        <fullName evidence="14">UDP-N-acetylglucosamine enolpyruvyl transferase</fullName>
    </alternativeName>
</protein>
<name>A0A0R1P384_LIMMU</name>
<evidence type="ECO:0000256" key="5">
    <source>
        <dbReference type="ARBA" id="ARBA00022679"/>
    </source>
</evidence>
<comment type="catalytic activity">
    <reaction evidence="15">
        <text>phosphoenolpyruvate + UDP-N-acetyl-alpha-D-glucosamine = UDP-N-acetyl-3-O-(1-carboxyvinyl)-alpha-D-glucosamine + phosphate</text>
        <dbReference type="Rhea" id="RHEA:18681"/>
        <dbReference type="ChEBI" id="CHEBI:43474"/>
        <dbReference type="ChEBI" id="CHEBI:57705"/>
        <dbReference type="ChEBI" id="CHEBI:58702"/>
        <dbReference type="ChEBI" id="CHEBI:68483"/>
        <dbReference type="EC" id="2.5.1.7"/>
    </reaction>
</comment>
<evidence type="ECO:0000256" key="9">
    <source>
        <dbReference type="ARBA" id="ARBA00023316"/>
    </source>
</evidence>
<dbReference type="EMBL" id="AZEQ01000004">
    <property type="protein sequence ID" value="KRL26489.1"/>
    <property type="molecule type" value="Genomic_DNA"/>
</dbReference>
<reference evidence="18 19" key="1">
    <citation type="journal article" date="2015" name="Genome Announc.">
        <title>Expanding the biotechnology potential of lactobacilli through comparative genomics of 213 strains and associated genera.</title>
        <authorList>
            <person name="Sun Z."/>
            <person name="Harris H.M."/>
            <person name="McCann A."/>
            <person name="Guo C."/>
            <person name="Argimon S."/>
            <person name="Zhang W."/>
            <person name="Yang X."/>
            <person name="Jeffery I.B."/>
            <person name="Cooney J.C."/>
            <person name="Kagawa T.F."/>
            <person name="Liu W."/>
            <person name="Song Y."/>
            <person name="Salvetti E."/>
            <person name="Wrobel A."/>
            <person name="Rasinkangas P."/>
            <person name="Parkhill J."/>
            <person name="Rea M.C."/>
            <person name="O'Sullivan O."/>
            <person name="Ritari J."/>
            <person name="Douillard F.P."/>
            <person name="Paul Ross R."/>
            <person name="Yang R."/>
            <person name="Briner A.E."/>
            <person name="Felis G.E."/>
            <person name="de Vos W.M."/>
            <person name="Barrangou R."/>
            <person name="Klaenhammer T.R."/>
            <person name="Caufield P.W."/>
            <person name="Cui Y."/>
            <person name="Zhang H."/>
            <person name="O'Toole P.W."/>
        </authorList>
    </citation>
    <scope>NUCLEOTIDE SEQUENCE [LARGE SCALE GENOMIC DNA]</scope>
    <source>
        <strain evidence="18 19">DSM 13345</strain>
    </source>
</reference>
<dbReference type="GO" id="GO:0008360">
    <property type="term" value="P:regulation of cell shape"/>
    <property type="evidence" value="ECO:0007669"/>
    <property type="project" value="UniProtKB-KW"/>
</dbReference>
<gene>
    <name evidence="18" type="ORF">FC47_GL001477</name>
</gene>
<keyword evidence="8" id="KW-0131">Cell cycle</keyword>
<evidence type="ECO:0000256" key="10">
    <source>
        <dbReference type="ARBA" id="ARBA00038367"/>
    </source>
</evidence>
<evidence type="ECO:0000256" key="6">
    <source>
        <dbReference type="ARBA" id="ARBA00022960"/>
    </source>
</evidence>
<dbReference type="PATRIC" id="fig|1423771.3.peg.1503"/>
<evidence type="ECO:0000313" key="18">
    <source>
        <dbReference type="EMBL" id="KRL26489.1"/>
    </source>
</evidence>
<evidence type="ECO:0000256" key="4">
    <source>
        <dbReference type="ARBA" id="ARBA00022618"/>
    </source>
</evidence>
<dbReference type="Pfam" id="PF00275">
    <property type="entry name" value="EPSP_synthase"/>
    <property type="match status" value="1"/>
</dbReference>
<evidence type="ECO:0000256" key="13">
    <source>
        <dbReference type="ARBA" id="ARBA00042443"/>
    </source>
</evidence>
<keyword evidence="5" id="KW-0808">Transferase</keyword>
<evidence type="ECO:0000313" key="19">
    <source>
        <dbReference type="Proteomes" id="UP000050901"/>
    </source>
</evidence>
<dbReference type="Proteomes" id="UP000050901">
    <property type="component" value="Unassembled WGS sequence"/>
</dbReference>
<keyword evidence="7" id="KW-0573">Peptidoglycan synthesis</keyword>
<comment type="pathway">
    <text evidence="2">Cell wall biogenesis; peptidoglycan biosynthesis.</text>
</comment>
<keyword evidence="16" id="KW-1133">Transmembrane helix</keyword>
<keyword evidence="16" id="KW-0812">Transmembrane</keyword>
<organism evidence="18 19">
    <name type="scientific">Limosilactobacillus mucosae DSM 13345</name>
    <dbReference type="NCBI Taxonomy" id="1423771"/>
    <lineage>
        <taxon>Bacteria</taxon>
        <taxon>Bacillati</taxon>
        <taxon>Bacillota</taxon>
        <taxon>Bacilli</taxon>
        <taxon>Lactobacillales</taxon>
        <taxon>Lactobacillaceae</taxon>
        <taxon>Limosilactobacillus</taxon>
    </lineage>
</organism>
<keyword evidence="16" id="KW-0472">Membrane</keyword>
<comment type="subcellular location">
    <subcellularLocation>
        <location evidence="1">Cytoplasm</location>
    </subcellularLocation>
</comment>
<evidence type="ECO:0000259" key="17">
    <source>
        <dbReference type="Pfam" id="PF00275"/>
    </source>
</evidence>
<feature type="transmembrane region" description="Helical" evidence="16">
    <location>
        <begin position="21"/>
        <end position="41"/>
    </location>
</feature>
<evidence type="ECO:0000256" key="11">
    <source>
        <dbReference type="ARBA" id="ARBA00039108"/>
    </source>
</evidence>
<comment type="similarity">
    <text evidence="10">Belongs to the EPSP synthase family. MurA subfamily.</text>
</comment>
<proteinExistence type="inferred from homology"/>
<keyword evidence="4" id="KW-0132">Cell division</keyword>
<evidence type="ECO:0000256" key="16">
    <source>
        <dbReference type="SAM" id="Phobius"/>
    </source>
</evidence>
<dbReference type="GO" id="GO:0071555">
    <property type="term" value="P:cell wall organization"/>
    <property type="evidence" value="ECO:0007669"/>
    <property type="project" value="UniProtKB-KW"/>
</dbReference>
<sequence>MLEENQMKKILIQGGQRLRGSVAVAGSTALALTAQIAALLASTGELKLANVADTMTVDTMNERLRKLDLAVTVNKPTHQLIIQSQAKLTADDLTAITSAKVASLMIGPLLARTGSVRLNKDQVPDEIIADLRCLGADVSLNDEALAIKAGRLKGSHLKLADSNCLSTQSLIMAAVLADGITVIENAACDFEVIVLANLLNKMGARVHGAGTKIVRVQGVTFLHGCDYEIAGDYLEATALMLAAAITNGDVIVENVHLQSVQGVINQLERMGCTVVVQQNGVRVLGTAVLLPADPQSLFPSAMYPELAILQLLANGKSSNAVMDQRLLDQLQKMQAGVQETAGELILNGPAKLSGIKVGAFDASSALTLTLAGLAAKGLTIVENGAYLGDEFEALPAKLQSLGASLQLKDFESASKSLTKFK</sequence>
<evidence type="ECO:0000256" key="8">
    <source>
        <dbReference type="ARBA" id="ARBA00023306"/>
    </source>
</evidence>
<dbReference type="InterPro" id="IPR013792">
    <property type="entry name" value="RNA3'P_cycl/enolpyr_Trfase_a/b"/>
</dbReference>
<evidence type="ECO:0000256" key="3">
    <source>
        <dbReference type="ARBA" id="ARBA00022490"/>
    </source>
</evidence>
<dbReference type="Gene3D" id="3.65.10.10">
    <property type="entry name" value="Enolpyruvate transferase domain"/>
    <property type="match status" value="2"/>
</dbReference>
<dbReference type="InterPro" id="IPR036968">
    <property type="entry name" value="Enolpyruvate_Tfrase_sf"/>
</dbReference>
<keyword evidence="6" id="KW-0133">Cell shape</keyword>
<evidence type="ECO:0000256" key="2">
    <source>
        <dbReference type="ARBA" id="ARBA00004752"/>
    </source>
</evidence>
<evidence type="ECO:0000256" key="14">
    <source>
        <dbReference type="ARBA" id="ARBA00042842"/>
    </source>
</evidence>
<dbReference type="GO" id="GO:0009252">
    <property type="term" value="P:peptidoglycan biosynthetic process"/>
    <property type="evidence" value="ECO:0007669"/>
    <property type="project" value="UniProtKB-KW"/>
</dbReference>
<dbReference type="GO" id="GO:0005737">
    <property type="term" value="C:cytoplasm"/>
    <property type="evidence" value="ECO:0007669"/>
    <property type="project" value="UniProtKB-SubCell"/>
</dbReference>
<dbReference type="PANTHER" id="PTHR43783:SF1">
    <property type="entry name" value="UDP-N-ACETYLGLUCOSAMINE 1-CARBOXYVINYLTRANSFERASE"/>
    <property type="match status" value="1"/>
</dbReference>
<dbReference type="InterPro" id="IPR050068">
    <property type="entry name" value="MurA_subfamily"/>
</dbReference>
<dbReference type="EC" id="2.5.1.7" evidence="11"/>
<keyword evidence="3" id="KW-0963">Cytoplasm</keyword>
<evidence type="ECO:0000256" key="1">
    <source>
        <dbReference type="ARBA" id="ARBA00004496"/>
    </source>
</evidence>
<dbReference type="GO" id="GO:0008760">
    <property type="term" value="F:UDP-N-acetylglucosamine 1-carboxyvinyltransferase activity"/>
    <property type="evidence" value="ECO:0007669"/>
    <property type="project" value="UniProtKB-EC"/>
</dbReference>
<dbReference type="GO" id="GO:0051301">
    <property type="term" value="P:cell division"/>
    <property type="evidence" value="ECO:0007669"/>
    <property type="project" value="UniProtKB-KW"/>
</dbReference>
<accession>A0A0R1P384</accession>
<keyword evidence="9" id="KW-0961">Cell wall biogenesis/degradation</keyword>
<dbReference type="InterPro" id="IPR001986">
    <property type="entry name" value="Enolpyruvate_Tfrase_dom"/>
</dbReference>
<feature type="domain" description="Enolpyruvate transferase" evidence="17">
    <location>
        <begin position="12"/>
        <end position="395"/>
    </location>
</feature>
<dbReference type="PANTHER" id="PTHR43783">
    <property type="entry name" value="UDP-N-ACETYLGLUCOSAMINE 1-CARBOXYVINYLTRANSFERASE"/>
    <property type="match status" value="1"/>
</dbReference>
<comment type="caution">
    <text evidence="18">The sequence shown here is derived from an EMBL/GenBank/DDBJ whole genome shotgun (WGS) entry which is preliminary data.</text>
</comment>
<evidence type="ECO:0000256" key="12">
    <source>
        <dbReference type="ARBA" id="ARBA00039754"/>
    </source>
</evidence>
<evidence type="ECO:0000256" key="7">
    <source>
        <dbReference type="ARBA" id="ARBA00022984"/>
    </source>
</evidence>
<dbReference type="AlphaFoldDB" id="A0A0R1P384"/>